<evidence type="ECO:0000256" key="1">
    <source>
        <dbReference type="SAM" id="SignalP"/>
    </source>
</evidence>
<dbReference type="InterPro" id="IPR011090">
    <property type="entry name" value="Integr_conj_element_PFL4709"/>
</dbReference>
<dbReference type="Pfam" id="PF07511">
    <property type="entry name" value="DUF1525"/>
    <property type="match status" value="1"/>
</dbReference>
<protein>
    <recommendedName>
        <fullName evidence="4">Integrating conjugative element protein</fullName>
    </recommendedName>
</protein>
<comment type="caution">
    <text evidence="2">The sequence shown here is derived from an EMBL/GenBank/DDBJ whole genome shotgun (WGS) entry which is preliminary data.</text>
</comment>
<feature type="chain" id="PRO_5044212682" description="Integrating conjugative element protein" evidence="1">
    <location>
        <begin position="21"/>
        <end position="152"/>
    </location>
</feature>
<dbReference type="Proteomes" id="UP000095392">
    <property type="component" value="Unassembled WGS sequence"/>
</dbReference>
<accession>A0AB36FKX4</accession>
<evidence type="ECO:0000313" key="2">
    <source>
        <dbReference type="EMBL" id="OES24668.1"/>
    </source>
</evidence>
<keyword evidence="3" id="KW-1185">Reference proteome</keyword>
<proteinExistence type="predicted"/>
<dbReference type="RefSeq" id="WP_069945687.1">
    <property type="nucleotide sequence ID" value="NZ_CP147981.1"/>
</dbReference>
<sequence length="152" mass="17214">MNMKTMYIFCVLIFAFSANASERKVVVLFDSRIHELSNVPTFFSVEKYDVSMVGRIESEINKRLVYPNGSATSIEQVQKWAKNKIVSDPQIQALRDNLQNAYQYTKPAMQYGLSKVPAVVLVDGDNEYIVYGDTDIESALRKIRAHRVVNGG</sequence>
<name>A0AB36FKX4_ALTMA</name>
<reference evidence="2 3" key="1">
    <citation type="submission" date="2016-09" db="EMBL/GenBank/DDBJ databases">
        <title>Draft Genome Sequence of four Alteromonas macleodii strains isolated from copper coupons and grown long-term at elevated copper levels.</title>
        <authorList>
            <person name="Cusick K."/>
            <person name="Dale J."/>
            <person name="Little B."/>
            <person name="Biffinger J."/>
        </authorList>
    </citation>
    <scope>NUCLEOTIDE SEQUENCE [LARGE SCALE GENOMIC DNA]</scope>
    <source>
        <strain evidence="2 3">KCP01</strain>
    </source>
</reference>
<gene>
    <name evidence="2" type="ORF">BFV95_4694</name>
</gene>
<dbReference type="EMBL" id="MIPY01000060">
    <property type="protein sequence ID" value="OES24668.1"/>
    <property type="molecule type" value="Genomic_DNA"/>
</dbReference>
<dbReference type="AlphaFoldDB" id="A0AB36FKX4"/>
<evidence type="ECO:0000313" key="3">
    <source>
        <dbReference type="Proteomes" id="UP000095392"/>
    </source>
</evidence>
<organism evidence="2 3">
    <name type="scientific">Alteromonas macleodii</name>
    <name type="common">Pseudoalteromonas macleodii</name>
    <dbReference type="NCBI Taxonomy" id="28108"/>
    <lineage>
        <taxon>Bacteria</taxon>
        <taxon>Pseudomonadati</taxon>
        <taxon>Pseudomonadota</taxon>
        <taxon>Gammaproteobacteria</taxon>
        <taxon>Alteromonadales</taxon>
        <taxon>Alteromonadaceae</taxon>
        <taxon>Alteromonas/Salinimonas group</taxon>
        <taxon>Alteromonas</taxon>
    </lineage>
</organism>
<evidence type="ECO:0008006" key="4">
    <source>
        <dbReference type="Google" id="ProtNLM"/>
    </source>
</evidence>
<keyword evidence="1" id="KW-0732">Signal</keyword>
<feature type="signal peptide" evidence="1">
    <location>
        <begin position="1"/>
        <end position="20"/>
    </location>
</feature>